<dbReference type="GO" id="GO:0007165">
    <property type="term" value="P:signal transduction"/>
    <property type="evidence" value="ECO:0007669"/>
    <property type="project" value="UniProtKB-KW"/>
</dbReference>
<dbReference type="GO" id="GO:0005886">
    <property type="term" value="C:plasma membrane"/>
    <property type="evidence" value="ECO:0007669"/>
    <property type="project" value="TreeGrafter"/>
</dbReference>
<dbReference type="PANTHER" id="PTHR43531:SF11">
    <property type="entry name" value="METHYL-ACCEPTING CHEMOTAXIS PROTEIN 3"/>
    <property type="match status" value="1"/>
</dbReference>
<keyword evidence="4" id="KW-0812">Transmembrane</keyword>
<keyword evidence="3" id="KW-0807">Transducer</keyword>
<dbReference type="SUPFAM" id="SSF58104">
    <property type="entry name" value="Methyl-accepting chemotaxis protein (MCP) signaling domain"/>
    <property type="match status" value="1"/>
</dbReference>
<dbReference type="InterPro" id="IPR051310">
    <property type="entry name" value="MCP_chemotaxis"/>
</dbReference>
<evidence type="ECO:0000256" key="4">
    <source>
        <dbReference type="SAM" id="Phobius"/>
    </source>
</evidence>
<keyword evidence="1" id="KW-0145">Chemotaxis</keyword>
<evidence type="ECO:0000256" key="3">
    <source>
        <dbReference type="PROSITE-ProRule" id="PRU00284"/>
    </source>
</evidence>
<keyword evidence="8" id="KW-1185">Reference proteome</keyword>
<evidence type="ECO:0000259" key="6">
    <source>
        <dbReference type="PROSITE" id="PS50885"/>
    </source>
</evidence>
<comment type="similarity">
    <text evidence="2">Belongs to the methyl-accepting chemotaxis (MCP) protein family.</text>
</comment>
<gene>
    <name evidence="7" type="ORF">SAMN02910414_00543</name>
</gene>
<dbReference type="CDD" id="cd06225">
    <property type="entry name" value="HAMP"/>
    <property type="match status" value="1"/>
</dbReference>
<keyword evidence="4" id="KW-1133">Transmembrane helix</keyword>
<dbReference type="PROSITE" id="PS50111">
    <property type="entry name" value="CHEMOTAXIS_TRANSDUC_2"/>
    <property type="match status" value="1"/>
</dbReference>
<dbReference type="InterPro" id="IPR003660">
    <property type="entry name" value="HAMP_dom"/>
</dbReference>
<evidence type="ECO:0000313" key="8">
    <source>
        <dbReference type="Proteomes" id="UP000183918"/>
    </source>
</evidence>
<dbReference type="RefSeq" id="WP_074715947.1">
    <property type="nucleotide sequence ID" value="NZ_FNPG01000006.1"/>
</dbReference>
<evidence type="ECO:0000259" key="5">
    <source>
        <dbReference type="PROSITE" id="PS50111"/>
    </source>
</evidence>
<dbReference type="OrthoDB" id="9814363at2"/>
<dbReference type="PROSITE" id="PS50885">
    <property type="entry name" value="HAMP"/>
    <property type="match status" value="1"/>
</dbReference>
<dbReference type="Gene3D" id="1.10.287.950">
    <property type="entry name" value="Methyl-accepting chemotaxis protein"/>
    <property type="match status" value="1"/>
</dbReference>
<feature type="transmembrane region" description="Helical" evidence="4">
    <location>
        <begin position="18"/>
        <end position="36"/>
    </location>
</feature>
<dbReference type="AlphaFoldDB" id="A0A1H3GDS5"/>
<dbReference type="STRING" id="1122142.SAMN02910414_00543"/>
<organism evidence="7 8">
    <name type="scientific">Lachnobacterium bovis DSM 14045</name>
    <dbReference type="NCBI Taxonomy" id="1122142"/>
    <lineage>
        <taxon>Bacteria</taxon>
        <taxon>Bacillati</taxon>
        <taxon>Bacillota</taxon>
        <taxon>Clostridia</taxon>
        <taxon>Lachnospirales</taxon>
        <taxon>Lachnospiraceae</taxon>
        <taxon>Lachnobacterium</taxon>
    </lineage>
</organism>
<feature type="domain" description="Methyl-accepting transducer" evidence="5">
    <location>
        <begin position="277"/>
        <end position="506"/>
    </location>
</feature>
<protein>
    <submittedName>
        <fullName evidence="7">Methyl-accepting chemotaxis protein</fullName>
    </submittedName>
</protein>
<keyword evidence="4" id="KW-0472">Membrane</keyword>
<dbReference type="PANTHER" id="PTHR43531">
    <property type="entry name" value="PROTEIN ICFG"/>
    <property type="match status" value="1"/>
</dbReference>
<dbReference type="InterPro" id="IPR004089">
    <property type="entry name" value="MCPsignal_dom"/>
</dbReference>
<dbReference type="Pfam" id="PF00015">
    <property type="entry name" value="MCPsignal"/>
    <property type="match status" value="1"/>
</dbReference>
<dbReference type="GO" id="GO:0004888">
    <property type="term" value="F:transmembrane signaling receptor activity"/>
    <property type="evidence" value="ECO:0007669"/>
    <property type="project" value="TreeGrafter"/>
</dbReference>
<name>A0A1H3GDS5_9FIRM</name>
<dbReference type="GO" id="GO:0006935">
    <property type="term" value="P:chemotaxis"/>
    <property type="evidence" value="ECO:0007669"/>
    <property type="project" value="UniProtKB-KW"/>
</dbReference>
<sequence length="522" mass="57044">MNKKASIAYLIKQLLKRILILVTVVSVIIIVSLYVFTRYTGVVNEAGVVRGGSQRAVKQVLAGADETEMVSKVSANIEDLDGKMHFGKFPSSRDEVEKYWNSKLSEAIENYKNSDKKDASELLEESEKFFTMTNTMVNDAQNLVDVIAVILYIMLVAFVITTFAVLKSINRIFKFRVVDPIMSLEGNLNKLSEGHLSEELVYTRDDEIGILYKLLNNMRLGLVDYVADIDDNLNVMASGDLVTDTGMQYVGDYVSIQENINHIRKSLSTEISKMGELANSVALSAEEVSKVSQSLAEGAVNQTDSIQTLQDKIGVTMRENEKVESYVEDALKSSGNTKDSVEESKEQMNNVVNAINEISKASEEIKSILVALEGITNQTSLLSLNASIEAARAGEAGKGFAVVAEEVRQLAEQSAKSTQNISALISNTLESIENGTKVVNVAAESLNGIIENTDAVDSIIDKLKEQSYSQLVMMKEIDELSAEILGVVTDNSAVSQECAASSNELSLSSDSLKESVNKFVTE</sequence>
<dbReference type="EMBL" id="FNPG01000006">
    <property type="protein sequence ID" value="SDY01512.1"/>
    <property type="molecule type" value="Genomic_DNA"/>
</dbReference>
<evidence type="ECO:0000256" key="2">
    <source>
        <dbReference type="ARBA" id="ARBA00029447"/>
    </source>
</evidence>
<reference evidence="7 8" key="1">
    <citation type="submission" date="2016-10" db="EMBL/GenBank/DDBJ databases">
        <authorList>
            <person name="de Groot N.N."/>
        </authorList>
    </citation>
    <scope>NUCLEOTIDE SEQUENCE [LARGE SCALE GENOMIC DNA]</scope>
    <source>
        <strain evidence="7 8">DSM 14045</strain>
    </source>
</reference>
<dbReference type="SMART" id="SM00283">
    <property type="entry name" value="MA"/>
    <property type="match status" value="1"/>
</dbReference>
<evidence type="ECO:0000313" key="7">
    <source>
        <dbReference type="EMBL" id="SDY01512.1"/>
    </source>
</evidence>
<dbReference type="Gene3D" id="6.10.340.10">
    <property type="match status" value="1"/>
</dbReference>
<feature type="transmembrane region" description="Helical" evidence="4">
    <location>
        <begin position="146"/>
        <end position="166"/>
    </location>
</feature>
<dbReference type="Proteomes" id="UP000183918">
    <property type="component" value="Unassembled WGS sequence"/>
</dbReference>
<evidence type="ECO:0000256" key="1">
    <source>
        <dbReference type="ARBA" id="ARBA00022500"/>
    </source>
</evidence>
<accession>A0A1H3GDS5</accession>
<proteinExistence type="inferred from homology"/>
<feature type="domain" description="HAMP" evidence="6">
    <location>
        <begin position="175"/>
        <end position="227"/>
    </location>
</feature>